<evidence type="ECO:0000313" key="4">
    <source>
        <dbReference type="Proteomes" id="UP001172684"/>
    </source>
</evidence>
<keyword evidence="4" id="KW-1185">Reference proteome</keyword>
<dbReference type="PANTHER" id="PTHR12205">
    <property type="entry name" value="CENTROMERE/KINETOCHORE PROTEIN ZW10"/>
    <property type="match status" value="1"/>
</dbReference>
<dbReference type="EMBL" id="JAPDRL010000005">
    <property type="protein sequence ID" value="KAJ9668823.1"/>
    <property type="molecule type" value="Genomic_DNA"/>
</dbReference>
<dbReference type="Gene3D" id="1.10.357.150">
    <property type="match status" value="1"/>
</dbReference>
<feature type="compositionally biased region" description="Polar residues" evidence="1">
    <location>
        <begin position="469"/>
        <end position="478"/>
    </location>
</feature>
<proteinExistence type="predicted"/>
<comment type="caution">
    <text evidence="3">The sequence shown here is derived from an EMBL/GenBank/DDBJ whole genome shotgun (WGS) entry which is preliminary data.</text>
</comment>
<accession>A0ABQ9P419</accession>
<gene>
    <name evidence="3" type="primary">YTM1_2</name>
    <name evidence="3" type="ORF">H2201_001069</name>
</gene>
<evidence type="ECO:0000256" key="1">
    <source>
        <dbReference type="SAM" id="MobiDB-lite"/>
    </source>
</evidence>
<sequence length="852" mass="93648">MASDEELRTAILQHVEHGGYPDSEDVAAAELPPSALPGLLEAIARAKEDVKSEIREISRDAAPDVDGWIAQAKQLQADIERSRATAHDIVQQAEAGKALRASADDASSKVTLLEKELQFNETLSATLERIRSISGILDNVQDAAVNEQMPQALEQLDKARDILAHLGPFKTTRVVDLLQERAAQMTAAIVEVVTECWNALLAVDTAVRQVTIKDEVQRGEVPININMVVEALSRLNLLDKFASRFSRDFENTILSPRLSPGDFGVPQVYSNGDVIQVSGQMGDTSVLAALSDLQQIIEYLSTRLPSSISIPLSGKLMPSAMSRLISEWLEPSIPTTLDGLHDFQDILLHVLTLADSISDLGWAGRDELIGWVERVPRTWLAKRKEAALASVRKVCFRGVQTRKQVERVETQTILRGDALAVTGNGTDDDWNAGWSDDESKPSTAHSGPEPQSADGEDDASAWGFDNEEAQASSNTQQPMDKGGDDADGADEEAWGWGDEDASAQAAPPLPARKPKAPAVHDGETRSRAAERELTLREHYTITAVPSSILEIIAQAVSDAEILAQPDFSASPIAPAGAGLYSIPTLVLAMYRAIAASCYSKDPAGNMLIYNDCTRLSEELTSFLSEQRKRDQSSNLPPSAHPSTRLRLDPDIAAIESFGKRAYGKEMESQRTILRDLLDTAQGFSNSTIHPFAAECDNAISMTVDRIREVNKQWKDVLSRSALLQSLGSLLSTVTNKMMNDIKDMSDISEEESKRLKHFCDEIGKLNDLFMQERPDGEKADMTGVYTPNWLKFQYLAEILESSLADIKWMWTEGELKLEFDADEIIELIEALFAESPYRRSAIAEIRRASRGR</sequence>
<feature type="domain" description="ZW10 C-terminal helical" evidence="2">
    <location>
        <begin position="698"/>
        <end position="845"/>
    </location>
</feature>
<dbReference type="PANTHER" id="PTHR12205:SF0">
    <property type="entry name" value="CENTROMERE_KINETOCHORE PROTEIN ZW10 HOMOLOG"/>
    <property type="match status" value="1"/>
</dbReference>
<dbReference type="Proteomes" id="UP001172684">
    <property type="component" value="Unassembled WGS sequence"/>
</dbReference>
<dbReference type="Pfam" id="PF22766">
    <property type="entry name" value="ZW10_C2"/>
    <property type="match status" value="1"/>
</dbReference>
<dbReference type="InterPro" id="IPR055148">
    <property type="entry name" value="ZW10_C_2"/>
</dbReference>
<evidence type="ECO:0000259" key="2">
    <source>
        <dbReference type="Pfam" id="PF22766"/>
    </source>
</evidence>
<feature type="region of interest" description="Disordered" evidence="1">
    <location>
        <begin position="419"/>
        <end position="526"/>
    </location>
</feature>
<protein>
    <submittedName>
        <fullName evidence="3">Ribosome biogenesis protein ytm1</fullName>
    </submittedName>
</protein>
<feature type="region of interest" description="Disordered" evidence="1">
    <location>
        <begin position="625"/>
        <end position="644"/>
    </location>
</feature>
<reference evidence="3" key="1">
    <citation type="submission" date="2022-10" db="EMBL/GenBank/DDBJ databases">
        <title>Culturing micro-colonial fungi from biological soil crusts in the Mojave desert and describing Neophaeococcomyces mojavensis, and introducing the new genera and species Taxawa tesnikishii.</title>
        <authorList>
            <person name="Kurbessoian T."/>
            <person name="Stajich J.E."/>
        </authorList>
    </citation>
    <scope>NUCLEOTIDE SEQUENCE</scope>
    <source>
        <strain evidence="3">TK_1</strain>
    </source>
</reference>
<feature type="compositionally biased region" description="Acidic residues" evidence="1">
    <location>
        <begin position="485"/>
        <end position="501"/>
    </location>
</feature>
<dbReference type="InterPro" id="IPR046362">
    <property type="entry name" value="Zw10/DSL1_C_sf"/>
</dbReference>
<evidence type="ECO:0000313" key="3">
    <source>
        <dbReference type="EMBL" id="KAJ9668823.1"/>
    </source>
</evidence>
<organism evidence="3 4">
    <name type="scientific">Coniosporium apollinis</name>
    <dbReference type="NCBI Taxonomy" id="61459"/>
    <lineage>
        <taxon>Eukaryota</taxon>
        <taxon>Fungi</taxon>
        <taxon>Dikarya</taxon>
        <taxon>Ascomycota</taxon>
        <taxon>Pezizomycotina</taxon>
        <taxon>Dothideomycetes</taxon>
        <taxon>Dothideomycetes incertae sedis</taxon>
        <taxon>Coniosporium</taxon>
    </lineage>
</organism>
<name>A0ABQ9P419_9PEZI</name>